<keyword evidence="3" id="KW-1185">Reference proteome</keyword>
<dbReference type="Proteomes" id="UP000248349">
    <property type="component" value="Unassembled WGS sequence"/>
</dbReference>
<evidence type="ECO:0000313" key="3">
    <source>
        <dbReference type="Proteomes" id="UP000248349"/>
    </source>
</evidence>
<feature type="region of interest" description="Disordered" evidence="1">
    <location>
        <begin position="1"/>
        <end position="165"/>
    </location>
</feature>
<dbReference type="GeneID" id="37074978"/>
<sequence length="165" mass="17828">MTSIFRSSRLSLRASYSPLTVRPASRLTSKPSLFWRGYAHSSYGGDGETNAEQPNNPRNEPTRDLEHPGPPAPDVGGSSKQSPQSSSGGDSNSRSSSKSGTGVENKSHTSTTTPSNKARPTITDGENSPNAEVDGTVGDNASDEVKQHNKEFDQRYDHSYNRMEK</sequence>
<evidence type="ECO:0000256" key="1">
    <source>
        <dbReference type="SAM" id="MobiDB-lite"/>
    </source>
</evidence>
<accession>A0A318Z4N2</accession>
<proteinExistence type="predicted"/>
<feature type="compositionally biased region" description="Polar residues" evidence="1">
    <location>
        <begin position="50"/>
        <end position="59"/>
    </location>
</feature>
<evidence type="ECO:0000313" key="2">
    <source>
        <dbReference type="EMBL" id="PYH41394.1"/>
    </source>
</evidence>
<feature type="compositionally biased region" description="Basic and acidic residues" evidence="1">
    <location>
        <begin position="143"/>
        <end position="165"/>
    </location>
</feature>
<gene>
    <name evidence="2" type="ORF">BP01DRAFT_349408</name>
</gene>
<dbReference type="RefSeq" id="XP_025427376.1">
    <property type="nucleotide sequence ID" value="XM_025573750.1"/>
</dbReference>
<feature type="compositionally biased region" description="Low complexity" evidence="1">
    <location>
        <begin position="1"/>
        <end position="19"/>
    </location>
</feature>
<dbReference type="EMBL" id="KZ821265">
    <property type="protein sequence ID" value="PYH41394.1"/>
    <property type="molecule type" value="Genomic_DNA"/>
</dbReference>
<dbReference type="AlphaFoldDB" id="A0A318Z4N2"/>
<name>A0A318Z4N2_9EURO</name>
<feature type="compositionally biased region" description="Polar residues" evidence="1">
    <location>
        <begin position="108"/>
        <end position="130"/>
    </location>
</feature>
<organism evidence="2 3">
    <name type="scientific">Aspergillus saccharolyticus JOP 1030-1</name>
    <dbReference type="NCBI Taxonomy" id="1450539"/>
    <lineage>
        <taxon>Eukaryota</taxon>
        <taxon>Fungi</taxon>
        <taxon>Dikarya</taxon>
        <taxon>Ascomycota</taxon>
        <taxon>Pezizomycotina</taxon>
        <taxon>Eurotiomycetes</taxon>
        <taxon>Eurotiomycetidae</taxon>
        <taxon>Eurotiales</taxon>
        <taxon>Aspergillaceae</taxon>
        <taxon>Aspergillus</taxon>
        <taxon>Aspergillus subgen. Circumdati</taxon>
    </lineage>
</organism>
<reference evidence="2 3" key="1">
    <citation type="submission" date="2016-12" db="EMBL/GenBank/DDBJ databases">
        <title>The genomes of Aspergillus section Nigri reveals drivers in fungal speciation.</title>
        <authorList>
            <consortium name="DOE Joint Genome Institute"/>
            <person name="Vesth T.C."/>
            <person name="Nybo J."/>
            <person name="Theobald S."/>
            <person name="Brandl J."/>
            <person name="Frisvad J.C."/>
            <person name="Nielsen K.F."/>
            <person name="Lyhne E.K."/>
            <person name="Kogle M.E."/>
            <person name="Kuo A."/>
            <person name="Riley R."/>
            <person name="Clum A."/>
            <person name="Nolan M."/>
            <person name="Lipzen A."/>
            <person name="Salamov A."/>
            <person name="Henrissat B."/>
            <person name="Wiebenga A."/>
            <person name="De Vries R.P."/>
            <person name="Grigoriev I.V."/>
            <person name="Mortensen U.H."/>
            <person name="Andersen M.R."/>
            <person name="Baker S.E."/>
        </authorList>
    </citation>
    <scope>NUCLEOTIDE SEQUENCE [LARGE SCALE GENOMIC DNA]</scope>
    <source>
        <strain evidence="2 3">JOP 1030-1</strain>
    </source>
</reference>
<protein>
    <submittedName>
        <fullName evidence="2">Uncharacterized protein</fullName>
    </submittedName>
</protein>
<dbReference type="OrthoDB" id="5334244at2759"/>
<feature type="compositionally biased region" description="Low complexity" evidence="1">
    <location>
        <begin position="76"/>
        <end position="102"/>
    </location>
</feature>